<protein>
    <submittedName>
        <fullName evidence="1">Uncharacterized protein</fullName>
    </submittedName>
</protein>
<dbReference type="Proteomes" id="UP000324222">
    <property type="component" value="Unassembled WGS sequence"/>
</dbReference>
<gene>
    <name evidence="1" type="ORF">E2C01_068386</name>
</gene>
<keyword evidence="2" id="KW-1185">Reference proteome</keyword>
<evidence type="ECO:0000313" key="1">
    <source>
        <dbReference type="EMBL" id="MPC74041.1"/>
    </source>
</evidence>
<reference evidence="1 2" key="1">
    <citation type="submission" date="2019-05" db="EMBL/GenBank/DDBJ databases">
        <title>Another draft genome of Portunus trituberculatus and its Hox gene families provides insights of decapod evolution.</title>
        <authorList>
            <person name="Jeong J.-H."/>
            <person name="Song I."/>
            <person name="Kim S."/>
            <person name="Choi T."/>
            <person name="Kim D."/>
            <person name="Ryu S."/>
            <person name="Kim W."/>
        </authorList>
    </citation>
    <scope>NUCLEOTIDE SEQUENCE [LARGE SCALE GENOMIC DNA]</scope>
    <source>
        <tissue evidence="1">Muscle</tissue>
    </source>
</reference>
<accession>A0A5B7HM92</accession>
<name>A0A5B7HM92_PORTR</name>
<comment type="caution">
    <text evidence="1">The sequence shown here is derived from an EMBL/GenBank/DDBJ whole genome shotgun (WGS) entry which is preliminary data.</text>
</comment>
<sequence>MYFSLLYTHLSSIFSSFLFPLKRHIIHLLIYHRRARVLVVGGVSRAGRSAILPWGQESGRECAKRLRYMLLSALRYSYLRCVYSTVFYGVEGTRLAYLQNYTMHVRCEVAVMMVMKVSMAVIAVTNPLRCINAGGDASGDGKSEESVARTVQNDSRVGLDIIKPMIMTA</sequence>
<proteinExistence type="predicted"/>
<dbReference type="EMBL" id="VSRR010038105">
    <property type="protein sequence ID" value="MPC74041.1"/>
    <property type="molecule type" value="Genomic_DNA"/>
</dbReference>
<organism evidence="1 2">
    <name type="scientific">Portunus trituberculatus</name>
    <name type="common">Swimming crab</name>
    <name type="synonym">Neptunus trituberculatus</name>
    <dbReference type="NCBI Taxonomy" id="210409"/>
    <lineage>
        <taxon>Eukaryota</taxon>
        <taxon>Metazoa</taxon>
        <taxon>Ecdysozoa</taxon>
        <taxon>Arthropoda</taxon>
        <taxon>Crustacea</taxon>
        <taxon>Multicrustacea</taxon>
        <taxon>Malacostraca</taxon>
        <taxon>Eumalacostraca</taxon>
        <taxon>Eucarida</taxon>
        <taxon>Decapoda</taxon>
        <taxon>Pleocyemata</taxon>
        <taxon>Brachyura</taxon>
        <taxon>Eubrachyura</taxon>
        <taxon>Portunoidea</taxon>
        <taxon>Portunidae</taxon>
        <taxon>Portuninae</taxon>
        <taxon>Portunus</taxon>
    </lineage>
</organism>
<evidence type="ECO:0000313" key="2">
    <source>
        <dbReference type="Proteomes" id="UP000324222"/>
    </source>
</evidence>
<dbReference type="AlphaFoldDB" id="A0A5B7HM92"/>